<comment type="caution">
    <text evidence="1">The sequence shown here is derived from an EMBL/GenBank/DDBJ whole genome shotgun (WGS) entry which is preliminary data.</text>
</comment>
<dbReference type="Proteomes" id="UP000660024">
    <property type="component" value="Unassembled WGS sequence"/>
</dbReference>
<name>A0ABS1BKJ5_9SPHI</name>
<proteinExistence type="predicted"/>
<sequence length="155" mass="17849">MDIKIQNLKDLKTRIAYLEIKKLEDELFVKQKFQSIKETLTSPFKFLKRIAAMVGISHSTDNTTSRSQKADWVTNFGRVFLPLFLNKTLLKNRGVLVKSLVSILSQRTINAMSFNKNVLVNWIDKATDLINSTKKKVKLPKKEIDYGIPPESETY</sequence>
<evidence type="ECO:0000313" key="1">
    <source>
        <dbReference type="EMBL" id="MBK0383415.1"/>
    </source>
</evidence>
<accession>A0ABS1BKJ5</accession>
<gene>
    <name evidence="1" type="ORF">I5M32_10625</name>
</gene>
<keyword evidence="2" id="KW-1185">Reference proteome</keyword>
<dbReference type="RefSeq" id="WP_200586219.1">
    <property type="nucleotide sequence ID" value="NZ_JAEHFY010000013.1"/>
</dbReference>
<organism evidence="1 2">
    <name type="scientific">Pedobacter segetis</name>
    <dbReference type="NCBI Taxonomy" id="2793069"/>
    <lineage>
        <taxon>Bacteria</taxon>
        <taxon>Pseudomonadati</taxon>
        <taxon>Bacteroidota</taxon>
        <taxon>Sphingobacteriia</taxon>
        <taxon>Sphingobacteriales</taxon>
        <taxon>Sphingobacteriaceae</taxon>
        <taxon>Pedobacter</taxon>
    </lineage>
</organism>
<reference evidence="1 2" key="1">
    <citation type="submission" date="2020-12" db="EMBL/GenBank/DDBJ databases">
        <title>Bacterial novel species Pedobacter sp. SD-b isolated from soil.</title>
        <authorList>
            <person name="Jung H.-Y."/>
        </authorList>
    </citation>
    <scope>NUCLEOTIDE SEQUENCE [LARGE SCALE GENOMIC DNA]</scope>
    <source>
        <strain evidence="1 2">SD-b</strain>
    </source>
</reference>
<protein>
    <submittedName>
        <fullName evidence="1">Uncharacterized protein</fullName>
    </submittedName>
</protein>
<dbReference type="EMBL" id="JAEHFY010000013">
    <property type="protein sequence ID" value="MBK0383415.1"/>
    <property type="molecule type" value="Genomic_DNA"/>
</dbReference>
<evidence type="ECO:0000313" key="2">
    <source>
        <dbReference type="Proteomes" id="UP000660024"/>
    </source>
</evidence>